<dbReference type="EMBL" id="BMVC01000010">
    <property type="protein sequence ID" value="GHD02862.1"/>
    <property type="molecule type" value="Genomic_DNA"/>
</dbReference>
<organism evidence="2 3">
    <name type="scientific">Streptomyces finlayi</name>
    <dbReference type="NCBI Taxonomy" id="67296"/>
    <lineage>
        <taxon>Bacteria</taxon>
        <taxon>Bacillati</taxon>
        <taxon>Actinomycetota</taxon>
        <taxon>Actinomycetes</taxon>
        <taxon>Kitasatosporales</taxon>
        <taxon>Streptomycetaceae</taxon>
        <taxon>Streptomyces</taxon>
    </lineage>
</organism>
<protein>
    <recommendedName>
        <fullName evidence="4">Sigma-like protein</fullName>
    </recommendedName>
</protein>
<dbReference type="AlphaFoldDB" id="A0A918X1F1"/>
<gene>
    <name evidence="2" type="ORF">GCM10010334_49920</name>
</gene>
<evidence type="ECO:0008006" key="4">
    <source>
        <dbReference type="Google" id="ProtNLM"/>
    </source>
</evidence>
<sequence length="51" mass="5408">MSDPKKNDSDIKPLDIHATGADADKPKLKDIHATSEPVTNGDIHATSEPAN</sequence>
<feature type="compositionally biased region" description="Basic and acidic residues" evidence="1">
    <location>
        <begin position="22"/>
        <end position="33"/>
    </location>
</feature>
<accession>A0A918X1F1</accession>
<reference evidence="2" key="1">
    <citation type="journal article" date="2014" name="Int. J. Syst. Evol. Microbiol.">
        <title>Complete genome sequence of Corynebacterium casei LMG S-19264T (=DSM 44701T), isolated from a smear-ripened cheese.</title>
        <authorList>
            <consortium name="US DOE Joint Genome Institute (JGI-PGF)"/>
            <person name="Walter F."/>
            <person name="Albersmeier A."/>
            <person name="Kalinowski J."/>
            <person name="Ruckert C."/>
        </authorList>
    </citation>
    <scope>NUCLEOTIDE SEQUENCE</scope>
    <source>
        <strain evidence="2">JCM 4637</strain>
    </source>
</reference>
<feature type="region of interest" description="Disordered" evidence="1">
    <location>
        <begin position="1"/>
        <end position="51"/>
    </location>
</feature>
<proteinExistence type="predicted"/>
<feature type="compositionally biased region" description="Basic and acidic residues" evidence="1">
    <location>
        <begin position="1"/>
        <end position="15"/>
    </location>
</feature>
<name>A0A918X1F1_9ACTN</name>
<evidence type="ECO:0000256" key="1">
    <source>
        <dbReference type="SAM" id="MobiDB-lite"/>
    </source>
</evidence>
<comment type="caution">
    <text evidence="2">The sequence shown here is derived from an EMBL/GenBank/DDBJ whole genome shotgun (WGS) entry which is preliminary data.</text>
</comment>
<evidence type="ECO:0000313" key="3">
    <source>
        <dbReference type="Proteomes" id="UP000638353"/>
    </source>
</evidence>
<dbReference type="Proteomes" id="UP000638353">
    <property type="component" value="Unassembled WGS sequence"/>
</dbReference>
<dbReference type="RefSeq" id="WP_189825221.1">
    <property type="nucleotide sequence ID" value="NZ_BMVC01000010.1"/>
</dbReference>
<reference evidence="2" key="2">
    <citation type="submission" date="2020-09" db="EMBL/GenBank/DDBJ databases">
        <authorList>
            <person name="Sun Q."/>
            <person name="Ohkuma M."/>
        </authorList>
    </citation>
    <scope>NUCLEOTIDE SEQUENCE</scope>
    <source>
        <strain evidence="2">JCM 4637</strain>
    </source>
</reference>
<evidence type="ECO:0000313" key="2">
    <source>
        <dbReference type="EMBL" id="GHD02862.1"/>
    </source>
</evidence>